<evidence type="ECO:0000313" key="9">
    <source>
        <dbReference type="EMBL" id="PIZ40351.1"/>
    </source>
</evidence>
<dbReference type="AlphaFoldDB" id="A0A2M7T8S4"/>
<evidence type="ECO:0000256" key="7">
    <source>
        <dbReference type="HAMAP-Rule" id="MF_02065"/>
    </source>
</evidence>
<evidence type="ECO:0000256" key="8">
    <source>
        <dbReference type="SAM" id="MobiDB-lite"/>
    </source>
</evidence>
<dbReference type="Pfam" id="PF02618">
    <property type="entry name" value="YceG"/>
    <property type="match status" value="1"/>
</dbReference>
<feature type="region of interest" description="Disordered" evidence="8">
    <location>
        <begin position="360"/>
        <end position="392"/>
    </location>
</feature>
<comment type="function">
    <text evidence="7">Functions as a peptidoglycan terminase that cleaves nascent peptidoglycan strands endolytically to terminate their elongation.</text>
</comment>
<evidence type="ECO:0000313" key="10">
    <source>
        <dbReference type="Proteomes" id="UP000230956"/>
    </source>
</evidence>
<name>A0A2M7T8S4_9ACTN</name>
<organism evidence="9 10">
    <name type="scientific">Candidatus Aquicultor secundus</name>
    <dbReference type="NCBI Taxonomy" id="1973895"/>
    <lineage>
        <taxon>Bacteria</taxon>
        <taxon>Bacillati</taxon>
        <taxon>Actinomycetota</taxon>
        <taxon>Candidatus Aquicultoria</taxon>
        <taxon>Candidatus Aquicultorales</taxon>
        <taxon>Candidatus Aquicultoraceae</taxon>
        <taxon>Candidatus Aquicultor</taxon>
    </lineage>
</organism>
<dbReference type="GO" id="GO:0005886">
    <property type="term" value="C:plasma membrane"/>
    <property type="evidence" value="ECO:0007669"/>
    <property type="project" value="UniProtKB-SubCell"/>
</dbReference>
<comment type="subcellular location">
    <subcellularLocation>
        <location evidence="7">Cell membrane</location>
        <topology evidence="7">Single-pass membrane protein</topology>
    </subcellularLocation>
</comment>
<dbReference type="EMBL" id="PFNG01000093">
    <property type="protein sequence ID" value="PIZ40351.1"/>
    <property type="molecule type" value="Genomic_DNA"/>
</dbReference>
<dbReference type="NCBIfam" id="TIGR00247">
    <property type="entry name" value="endolytic transglycosylase MltG"/>
    <property type="match status" value="1"/>
</dbReference>
<sequence length="392" mass="44486">MIEQQPGKHAIKKPKRGIVKNIIAAIALGVTIGAVVFVSLYAWNTLNSKSDEPQQDVKVTITNGMTGTEIGNLLQNKKVIKNALIFRVMIRKQGVESDFKPGEYTLKTNTDYDQVIKVLTEGPPVRYVDVTIPEGWTIKQISERIAAHTGINREEYLQLVTAGQTGIDYPFLKDNGAPTKNLEGYLYPQTYRVEKDTTAEEMVNMQLGEFQKQTANLNWDAVNALDRTPYQILIIASLIERETRVDSEKPIVASVIYNRLKINMRLQIDATVQYALPEWKEQLTYDDLKVESPYNTYKYAGLPPGPICNPSYSSIEAALNPTTTKYLYSVLDKDNSGRHVFTNSYNEFLNAKAQYQAGQREQKLLQKQDEYQQDYQQQQMQQPADTTDLPLN</sequence>
<feature type="compositionally biased region" description="Low complexity" evidence="8">
    <location>
        <begin position="373"/>
        <end position="382"/>
    </location>
</feature>
<dbReference type="CDD" id="cd08010">
    <property type="entry name" value="MltG_like"/>
    <property type="match status" value="1"/>
</dbReference>
<dbReference type="HAMAP" id="MF_02065">
    <property type="entry name" value="MltG"/>
    <property type="match status" value="1"/>
</dbReference>
<gene>
    <name evidence="7" type="primary">mltG</name>
    <name evidence="9" type="ORF">COY37_04095</name>
</gene>
<dbReference type="GO" id="GO:0008932">
    <property type="term" value="F:lytic endotransglycosylase activity"/>
    <property type="evidence" value="ECO:0007669"/>
    <property type="project" value="UniProtKB-UniRule"/>
</dbReference>
<keyword evidence="2 7" id="KW-0812">Transmembrane</keyword>
<keyword evidence="4 7" id="KW-0472">Membrane</keyword>
<feature type="site" description="Important for catalytic activity" evidence="7">
    <location>
        <position position="242"/>
    </location>
</feature>
<feature type="transmembrane region" description="Helical" evidence="7">
    <location>
        <begin position="21"/>
        <end position="43"/>
    </location>
</feature>
<proteinExistence type="inferred from homology"/>
<dbReference type="GO" id="GO:0009252">
    <property type="term" value="P:peptidoglycan biosynthetic process"/>
    <property type="evidence" value="ECO:0007669"/>
    <property type="project" value="UniProtKB-UniRule"/>
</dbReference>
<comment type="caution">
    <text evidence="9">The sequence shown here is derived from an EMBL/GenBank/DDBJ whole genome shotgun (WGS) entry which is preliminary data.</text>
</comment>
<protein>
    <recommendedName>
        <fullName evidence="7">Endolytic murein transglycosylase</fullName>
        <ecNumber evidence="7">4.2.2.29</ecNumber>
    </recommendedName>
    <alternativeName>
        <fullName evidence="7">Peptidoglycan lytic transglycosylase</fullName>
    </alternativeName>
    <alternativeName>
        <fullName evidence="7">Peptidoglycan polymerization terminase</fullName>
    </alternativeName>
</protein>
<dbReference type="Proteomes" id="UP000230956">
    <property type="component" value="Unassembled WGS sequence"/>
</dbReference>
<dbReference type="PANTHER" id="PTHR30518:SF2">
    <property type="entry name" value="ENDOLYTIC MUREIN TRANSGLYCOSYLASE"/>
    <property type="match status" value="1"/>
</dbReference>
<evidence type="ECO:0000256" key="4">
    <source>
        <dbReference type="ARBA" id="ARBA00023136"/>
    </source>
</evidence>
<comment type="similarity">
    <text evidence="7">Belongs to the transglycosylase MltG family.</text>
</comment>
<accession>A0A2M7T8S4</accession>
<keyword evidence="5 7" id="KW-0456">Lyase</keyword>
<dbReference type="InterPro" id="IPR003770">
    <property type="entry name" value="MLTG-like"/>
</dbReference>
<evidence type="ECO:0000256" key="1">
    <source>
        <dbReference type="ARBA" id="ARBA00022475"/>
    </source>
</evidence>
<keyword evidence="1 7" id="KW-1003">Cell membrane</keyword>
<dbReference type="Gene3D" id="3.30.1490.480">
    <property type="entry name" value="Endolytic murein transglycosylase"/>
    <property type="match status" value="1"/>
</dbReference>
<evidence type="ECO:0000256" key="6">
    <source>
        <dbReference type="ARBA" id="ARBA00023316"/>
    </source>
</evidence>
<feature type="compositionally biased region" description="Basic and acidic residues" evidence="8">
    <location>
        <begin position="360"/>
        <end position="370"/>
    </location>
</feature>
<keyword evidence="6 7" id="KW-0961">Cell wall biogenesis/degradation</keyword>
<evidence type="ECO:0000256" key="2">
    <source>
        <dbReference type="ARBA" id="ARBA00022692"/>
    </source>
</evidence>
<evidence type="ECO:0000256" key="3">
    <source>
        <dbReference type="ARBA" id="ARBA00022989"/>
    </source>
</evidence>
<comment type="catalytic activity">
    <reaction evidence="7">
        <text>a peptidoglycan chain = a peptidoglycan chain with N-acetyl-1,6-anhydromuramyl-[peptide] at the reducing end + a peptidoglycan chain with N-acetylglucosamine at the non-reducing end.</text>
        <dbReference type="EC" id="4.2.2.29"/>
    </reaction>
</comment>
<evidence type="ECO:0000256" key="5">
    <source>
        <dbReference type="ARBA" id="ARBA00023239"/>
    </source>
</evidence>
<dbReference type="PANTHER" id="PTHR30518">
    <property type="entry name" value="ENDOLYTIC MUREIN TRANSGLYCOSYLASE"/>
    <property type="match status" value="1"/>
</dbReference>
<dbReference type="EC" id="4.2.2.29" evidence="7"/>
<keyword evidence="3 7" id="KW-1133">Transmembrane helix</keyword>
<dbReference type="GO" id="GO:0071555">
    <property type="term" value="P:cell wall organization"/>
    <property type="evidence" value="ECO:0007669"/>
    <property type="project" value="UniProtKB-KW"/>
</dbReference>
<reference evidence="10" key="1">
    <citation type="submission" date="2017-09" db="EMBL/GenBank/DDBJ databases">
        <title>Depth-based differentiation of microbial function through sediment-hosted aquifers and enrichment of novel symbionts in the deep terrestrial subsurface.</title>
        <authorList>
            <person name="Probst A.J."/>
            <person name="Ladd B."/>
            <person name="Jarett J.K."/>
            <person name="Geller-Mcgrath D.E."/>
            <person name="Sieber C.M.K."/>
            <person name="Emerson J.B."/>
            <person name="Anantharaman K."/>
            <person name="Thomas B.C."/>
            <person name="Malmstrom R."/>
            <person name="Stieglmeier M."/>
            <person name="Klingl A."/>
            <person name="Woyke T."/>
            <person name="Ryan C.M."/>
            <person name="Banfield J.F."/>
        </authorList>
    </citation>
    <scope>NUCLEOTIDE SEQUENCE [LARGE SCALE GENOMIC DNA]</scope>
</reference>